<feature type="region of interest" description="Disordered" evidence="1">
    <location>
        <begin position="20"/>
        <end position="58"/>
    </location>
</feature>
<feature type="region of interest" description="Disordered" evidence="1">
    <location>
        <begin position="149"/>
        <end position="175"/>
    </location>
</feature>
<dbReference type="AlphaFoldDB" id="A0A1C7LTD2"/>
<organism evidence="3 4">
    <name type="scientific">Grifola frondosa</name>
    <name type="common">Maitake</name>
    <name type="synonym">Polyporus frondosus</name>
    <dbReference type="NCBI Taxonomy" id="5627"/>
    <lineage>
        <taxon>Eukaryota</taxon>
        <taxon>Fungi</taxon>
        <taxon>Dikarya</taxon>
        <taxon>Basidiomycota</taxon>
        <taxon>Agaricomycotina</taxon>
        <taxon>Agaricomycetes</taxon>
        <taxon>Polyporales</taxon>
        <taxon>Grifolaceae</taxon>
        <taxon>Grifola</taxon>
    </lineage>
</organism>
<evidence type="ECO:0000256" key="2">
    <source>
        <dbReference type="SAM" id="Phobius"/>
    </source>
</evidence>
<protein>
    <submittedName>
        <fullName evidence="3">Uncharacterized protein</fullName>
    </submittedName>
</protein>
<dbReference type="OrthoDB" id="2657661at2759"/>
<keyword evidence="2" id="KW-0812">Transmembrane</keyword>
<evidence type="ECO:0000256" key="1">
    <source>
        <dbReference type="SAM" id="MobiDB-lite"/>
    </source>
</evidence>
<sequence length="735" mass="82692">MAVCQAPNFPVEIFWEGHEKGSLQEERSESSGEKATREQIIIDVERRSEGGRSRASDLNSGDLLHVEQLPVRPISMGSFTPQERPRVPEHLHLHPGYLPNASRSSHDIASVSEYGLERRSIVAPHRQDALPTVRASARGITRVASRATVQAARSRSHSRVPSPASLQSTIELPYPTTPVPGSQQTMTMPTGGILTPIQQFPPQSPRNEIYPIMCVPRYDRGLTIEMKDSVCMIPATTTSFSMEDVPVGWVSCTHPAGALYFYHPERRIYTDANICDQRTFVELIQFADLVYDMALEENIELPDGAELVLDLEERKISGGYNWCFIFVDHSTRTLFWIQDFDASRDSEVQELTCERVPSHLKHLIEGRYWYIFVHPCFSTLSHVLRFRQHMEMFPYPHEIPADAFDQLIGIIMYANIGAMTSVTTTALYSSDELHRMLGLVKKAKSLRDSAYTTALVGRLMYTFAHQRYLDFHGQPHARMSRDQSVYGELKSRTPLIYILSPIFFNAPKVHLRGLEKIWVDGVIAFLPWSHFIGKLQNEWQEFILYSTVLLNANVAFLAIPSVDNDNGNRTPAQISSYLSIVTSIGSIILGLLLVRQHRVKPKDTAADAVTFLVTRRHPTLGLETLAIIYSLPYALLMWGMITFLLAFSFECFFGTHDAPAIYMTATAWIAVAILIVWCIYTAWEGSEVSAQAVILDMLTRISSNAREKVGKARLWGAFRPNCTEPSAAAPGRGEV</sequence>
<gene>
    <name evidence="3" type="ORF">A0H81_12483</name>
</gene>
<keyword evidence="2" id="KW-0472">Membrane</keyword>
<feature type="compositionally biased region" description="Basic and acidic residues" evidence="1">
    <location>
        <begin position="20"/>
        <end position="37"/>
    </location>
</feature>
<comment type="caution">
    <text evidence="3">The sequence shown here is derived from an EMBL/GenBank/DDBJ whole genome shotgun (WGS) entry which is preliminary data.</text>
</comment>
<keyword evidence="4" id="KW-1185">Reference proteome</keyword>
<proteinExistence type="predicted"/>
<dbReference type="EMBL" id="LUGG01000023">
    <property type="protein sequence ID" value="OBZ67952.1"/>
    <property type="molecule type" value="Genomic_DNA"/>
</dbReference>
<feature type="transmembrane region" description="Helical" evidence="2">
    <location>
        <begin position="661"/>
        <end position="683"/>
    </location>
</feature>
<accession>A0A1C7LTD2</accession>
<dbReference type="OMA" id="SHIGHEI"/>
<feature type="transmembrane region" description="Helical" evidence="2">
    <location>
        <begin position="542"/>
        <end position="562"/>
    </location>
</feature>
<evidence type="ECO:0000313" key="4">
    <source>
        <dbReference type="Proteomes" id="UP000092993"/>
    </source>
</evidence>
<feature type="transmembrane region" description="Helical" evidence="2">
    <location>
        <begin position="574"/>
        <end position="594"/>
    </location>
</feature>
<keyword evidence="2" id="KW-1133">Transmembrane helix</keyword>
<feature type="transmembrane region" description="Helical" evidence="2">
    <location>
        <begin position="625"/>
        <end position="649"/>
    </location>
</feature>
<name>A0A1C7LTD2_GRIFR</name>
<feature type="transmembrane region" description="Helical" evidence="2">
    <location>
        <begin position="407"/>
        <end position="429"/>
    </location>
</feature>
<evidence type="ECO:0000313" key="3">
    <source>
        <dbReference type="EMBL" id="OBZ67952.1"/>
    </source>
</evidence>
<dbReference type="Proteomes" id="UP000092993">
    <property type="component" value="Unassembled WGS sequence"/>
</dbReference>
<reference evidence="3 4" key="1">
    <citation type="submission" date="2016-03" db="EMBL/GenBank/DDBJ databases">
        <title>Whole genome sequencing of Grifola frondosa 9006-11.</title>
        <authorList>
            <person name="Min B."/>
            <person name="Park H."/>
            <person name="Kim J.-G."/>
            <person name="Cho H."/>
            <person name="Oh Y.-L."/>
            <person name="Kong W.-S."/>
            <person name="Choi I.-G."/>
        </authorList>
    </citation>
    <scope>NUCLEOTIDE SEQUENCE [LARGE SCALE GENOMIC DNA]</scope>
    <source>
        <strain evidence="3 4">9006-11</strain>
    </source>
</reference>
<feature type="compositionally biased region" description="Basic and acidic residues" evidence="1">
    <location>
        <begin position="43"/>
        <end position="55"/>
    </location>
</feature>